<protein>
    <submittedName>
        <fullName evidence="8">FTH domain-containing protein</fullName>
    </submittedName>
</protein>
<organism evidence="7 8">
    <name type="scientific">Caenorhabditis tropicalis</name>
    <dbReference type="NCBI Taxonomy" id="1561998"/>
    <lineage>
        <taxon>Eukaryota</taxon>
        <taxon>Metazoa</taxon>
        <taxon>Ecdysozoa</taxon>
        <taxon>Nematoda</taxon>
        <taxon>Chromadorea</taxon>
        <taxon>Rhabditida</taxon>
        <taxon>Rhabditina</taxon>
        <taxon>Rhabditomorpha</taxon>
        <taxon>Rhabditoidea</taxon>
        <taxon>Rhabditidae</taxon>
        <taxon>Peloderinae</taxon>
        <taxon>Caenorhabditis</taxon>
    </lineage>
</organism>
<proteinExistence type="predicted"/>
<reference evidence="8" key="1">
    <citation type="submission" date="2016-11" db="UniProtKB">
        <authorList>
            <consortium name="WormBaseParasite"/>
        </authorList>
    </citation>
    <scope>IDENTIFICATION</scope>
</reference>
<dbReference type="PANTHER" id="PTHR32178:SF6">
    <property type="entry name" value="IG-LIKE DOMAIN-CONTAINING PROTEIN"/>
    <property type="match status" value="1"/>
</dbReference>
<evidence type="ECO:0000256" key="6">
    <source>
        <dbReference type="ARBA" id="ARBA00023180"/>
    </source>
</evidence>
<dbReference type="AlphaFoldDB" id="A0A1I7T2A3"/>
<dbReference type="PANTHER" id="PTHR32178">
    <property type="entry name" value="FAM187"/>
    <property type="match status" value="1"/>
</dbReference>
<name>A0A1I7T2A3_9PELO</name>
<evidence type="ECO:0000256" key="5">
    <source>
        <dbReference type="ARBA" id="ARBA00023136"/>
    </source>
</evidence>
<sequence>MYVPLSSMHFDASESISDRIRRFTSKDEAEFKLGDRYELVLKNVDGNKFQPTVSVMSQKPEFRYLYLYDKIPCTSTLVPLEFRKKLKKIGNDQIFLQTRPCFEECTGAEELNRIVNKSQDLGDMRTLDYLPGGEFVFGNVLPRLLPPVVRRVQLVLSDDPQVLSCQKLIDLEAGVHWYSLRLGPIQHTNVHELFQGRAYFDEETNLVFRKFTMEDDDEYLFLITKKENNFPRREVFFVKSEFLKPETRTK</sequence>
<dbReference type="WBParaSite" id="Csp11.Scaffold477.g1732.t1">
    <property type="protein sequence ID" value="Csp11.Scaffold477.g1732.t1"/>
    <property type="gene ID" value="Csp11.Scaffold477.g1732"/>
</dbReference>
<dbReference type="GO" id="GO:0016020">
    <property type="term" value="C:membrane"/>
    <property type="evidence" value="ECO:0007669"/>
    <property type="project" value="UniProtKB-SubCell"/>
</dbReference>
<keyword evidence="5" id="KW-0472">Membrane</keyword>
<dbReference type="eggNOG" id="KOG1192">
    <property type="taxonomic scope" value="Eukaryota"/>
</dbReference>
<keyword evidence="2" id="KW-0812">Transmembrane</keyword>
<accession>A0A1I7T2A3</accession>
<evidence type="ECO:0000256" key="2">
    <source>
        <dbReference type="ARBA" id="ARBA00022692"/>
    </source>
</evidence>
<keyword evidence="4" id="KW-1133">Transmembrane helix</keyword>
<evidence type="ECO:0000256" key="4">
    <source>
        <dbReference type="ARBA" id="ARBA00022989"/>
    </source>
</evidence>
<keyword evidence="7" id="KW-1185">Reference proteome</keyword>
<evidence type="ECO:0000256" key="1">
    <source>
        <dbReference type="ARBA" id="ARBA00004479"/>
    </source>
</evidence>
<comment type="subcellular location">
    <subcellularLocation>
        <location evidence="1">Membrane</location>
        <topology evidence="1">Single-pass type I membrane protein</topology>
    </subcellularLocation>
</comment>
<evidence type="ECO:0000256" key="3">
    <source>
        <dbReference type="ARBA" id="ARBA00022729"/>
    </source>
</evidence>
<dbReference type="STRING" id="1561998.A0A1I7T2A3"/>
<evidence type="ECO:0000313" key="7">
    <source>
        <dbReference type="Proteomes" id="UP000095282"/>
    </source>
</evidence>
<dbReference type="InterPro" id="IPR039311">
    <property type="entry name" value="FAM187A/B"/>
</dbReference>
<keyword evidence="3" id="KW-0732">Signal</keyword>
<keyword evidence="6" id="KW-0325">Glycoprotein</keyword>
<dbReference type="Proteomes" id="UP000095282">
    <property type="component" value="Unplaced"/>
</dbReference>
<evidence type="ECO:0000313" key="8">
    <source>
        <dbReference type="WBParaSite" id="Csp11.Scaffold477.g1732.t1"/>
    </source>
</evidence>